<feature type="domain" description="Glycosyl hydrolase family 13 catalytic" evidence="4">
    <location>
        <begin position="11"/>
        <end position="403"/>
    </location>
</feature>
<dbReference type="FunFam" id="3.20.20.80:FF:000064">
    <property type="entry name" value="Oligo-1,6-glucosidase"/>
    <property type="match status" value="1"/>
</dbReference>
<evidence type="ECO:0000313" key="6">
    <source>
        <dbReference type="Proteomes" id="UP000051672"/>
    </source>
</evidence>
<gene>
    <name evidence="5" type="ORF">FC34_GL000969</name>
</gene>
<dbReference type="SMART" id="SM00642">
    <property type="entry name" value="Aamy"/>
    <property type="match status" value="1"/>
</dbReference>
<dbReference type="EMBL" id="AYZQ01000002">
    <property type="protein sequence ID" value="KRM71987.1"/>
    <property type="molecule type" value="Genomic_DNA"/>
</dbReference>
<dbReference type="Gene3D" id="2.60.40.1180">
    <property type="entry name" value="Golgi alpha-mannosidase II"/>
    <property type="match status" value="1"/>
</dbReference>
<keyword evidence="2" id="KW-0378">Hydrolase</keyword>
<dbReference type="SUPFAM" id="SSF51011">
    <property type="entry name" value="Glycosyl hydrolase domain"/>
    <property type="match status" value="1"/>
</dbReference>
<dbReference type="InterPro" id="IPR017853">
    <property type="entry name" value="GH"/>
</dbReference>
<dbReference type="FunFam" id="3.90.400.10:FF:000002">
    <property type="entry name" value="Sucrose isomerase"/>
    <property type="match status" value="1"/>
</dbReference>
<evidence type="ECO:0000256" key="3">
    <source>
        <dbReference type="ARBA" id="ARBA00023295"/>
    </source>
</evidence>
<evidence type="ECO:0000256" key="2">
    <source>
        <dbReference type="ARBA" id="ARBA00022801"/>
    </source>
</evidence>
<keyword evidence="6" id="KW-1185">Reference proteome</keyword>
<proteinExistence type="inferred from homology"/>
<dbReference type="InterPro" id="IPR045857">
    <property type="entry name" value="O16G_dom_2"/>
</dbReference>
<reference evidence="5 6" key="1">
    <citation type="journal article" date="2015" name="Genome Announc.">
        <title>Expanding the biotechnology potential of lactobacilli through comparative genomics of 213 strains and associated genera.</title>
        <authorList>
            <person name="Sun Z."/>
            <person name="Harris H.M."/>
            <person name="McCann A."/>
            <person name="Guo C."/>
            <person name="Argimon S."/>
            <person name="Zhang W."/>
            <person name="Yang X."/>
            <person name="Jeffery I.B."/>
            <person name="Cooney J.C."/>
            <person name="Kagawa T.F."/>
            <person name="Liu W."/>
            <person name="Song Y."/>
            <person name="Salvetti E."/>
            <person name="Wrobel A."/>
            <person name="Rasinkangas P."/>
            <person name="Parkhill J."/>
            <person name="Rea M.C."/>
            <person name="O'Sullivan O."/>
            <person name="Ritari J."/>
            <person name="Douillard F.P."/>
            <person name="Paul Ross R."/>
            <person name="Yang R."/>
            <person name="Briner A.E."/>
            <person name="Felis G.E."/>
            <person name="de Vos W.M."/>
            <person name="Barrangou R."/>
            <person name="Klaenhammer T.R."/>
            <person name="Caufield P.W."/>
            <person name="Cui Y."/>
            <person name="Zhang H."/>
            <person name="O'Toole P.W."/>
        </authorList>
    </citation>
    <scope>NUCLEOTIDE SEQUENCE [LARGE SCALE GENOMIC DNA]</scope>
    <source>
        <strain evidence="5 6">DSM 23927</strain>
    </source>
</reference>
<sequence>MQWWQERVGYQIYPKSFQDTNGDGIGDLQGIINHIPYLKRLGVGFVWLSPIYASPNVDNGYDISDYEAIDPQYGDLPQFDALVKAFHDNDLKLVMDLVPNHTSDQHPWFEAARQSKTNPYHDFYIWRDAKAGVPNNWTSIFGGSAWEYNEATDEYYLHIFAKQQPDLNWENPQVRLAIYQMIQWWINRGVDGFRLDAIIHLKKLQTFADVDDMDLAMRNVDGINLFLKELGDLFKQNNVMSVGEAMGAPVGDAKQWVSETNGYFNMIFQFNHTQLFEDGHKVPLSVPQLKTDLSQWQNALADDGWNALFIENHDLPRAVSTYGDDHDYWLESAKCLAAWYFLMRGTPFIYQGQELGMTNANFPRIDDYRDLETDHQYKDAIAGGISASDALAMIQATSRDNARTPMQWTPEANAGFTTGTPWIQANANYPLINAATQVDDDASAFNFYRTLIHLRATTPALIEGAYTLLDTPGDQVFAYTRTLGDEIYVIVANLSADTANFDFADDIAAYVKQLVLGNYIYKTEFLTSDVAKLILQPYEVAVYRVVR</sequence>
<dbReference type="STRING" id="1423727.FC34_GL000969"/>
<dbReference type="PATRIC" id="fig|1423727.3.peg.975"/>
<organism evidence="5 6">
    <name type="scientific">Lacticaseibacillus brantae DSM 23927</name>
    <dbReference type="NCBI Taxonomy" id="1423727"/>
    <lineage>
        <taxon>Bacteria</taxon>
        <taxon>Bacillati</taxon>
        <taxon>Bacillota</taxon>
        <taxon>Bacilli</taxon>
        <taxon>Lactobacillales</taxon>
        <taxon>Lactobacillaceae</taxon>
        <taxon>Lacticaseibacillus</taxon>
    </lineage>
</organism>
<keyword evidence="3" id="KW-0326">Glycosidase</keyword>
<evidence type="ECO:0000259" key="4">
    <source>
        <dbReference type="SMART" id="SM00642"/>
    </source>
</evidence>
<name>A0A0R2B8T4_9LACO</name>
<dbReference type="PANTHER" id="PTHR10357:SF178">
    <property type="entry name" value="OLIGO-1,6-GLUCOSIDASE 3-RELATED"/>
    <property type="match status" value="1"/>
</dbReference>
<dbReference type="Pfam" id="PF00128">
    <property type="entry name" value="Alpha-amylase"/>
    <property type="match status" value="1"/>
</dbReference>
<dbReference type="PANTHER" id="PTHR10357">
    <property type="entry name" value="ALPHA-AMYLASE FAMILY MEMBER"/>
    <property type="match status" value="1"/>
</dbReference>
<dbReference type="GO" id="GO:0009313">
    <property type="term" value="P:oligosaccharide catabolic process"/>
    <property type="evidence" value="ECO:0007669"/>
    <property type="project" value="TreeGrafter"/>
</dbReference>
<dbReference type="FunFam" id="2.60.40.1180:FF:000007">
    <property type="entry name" value="Sucrose isomerase"/>
    <property type="match status" value="1"/>
</dbReference>
<comment type="caution">
    <text evidence="5">The sequence shown here is derived from an EMBL/GenBank/DDBJ whole genome shotgun (WGS) entry which is preliminary data.</text>
</comment>
<dbReference type="CDD" id="cd11333">
    <property type="entry name" value="AmyAc_SI_OligoGlu_DGase"/>
    <property type="match status" value="1"/>
</dbReference>
<dbReference type="SUPFAM" id="SSF51445">
    <property type="entry name" value="(Trans)glycosidases"/>
    <property type="match status" value="1"/>
</dbReference>
<dbReference type="Proteomes" id="UP000051672">
    <property type="component" value="Unassembled WGS sequence"/>
</dbReference>
<dbReference type="InterPro" id="IPR013780">
    <property type="entry name" value="Glyco_hydro_b"/>
</dbReference>
<protein>
    <submittedName>
        <fullName evidence="5">Alpha amylase, catalytic domain protein</fullName>
    </submittedName>
</protein>
<evidence type="ECO:0000256" key="1">
    <source>
        <dbReference type="ARBA" id="ARBA00008061"/>
    </source>
</evidence>
<dbReference type="InterPro" id="IPR006047">
    <property type="entry name" value="GH13_cat_dom"/>
</dbReference>
<dbReference type="Gene3D" id="3.20.20.80">
    <property type="entry name" value="Glycosidases"/>
    <property type="match status" value="1"/>
</dbReference>
<dbReference type="RefSeq" id="WP_057894262.1">
    <property type="nucleotide sequence ID" value="NZ_AYZQ01000002.1"/>
</dbReference>
<evidence type="ECO:0000313" key="5">
    <source>
        <dbReference type="EMBL" id="KRM71987.1"/>
    </source>
</evidence>
<dbReference type="GO" id="GO:0004556">
    <property type="term" value="F:alpha-amylase activity"/>
    <property type="evidence" value="ECO:0007669"/>
    <property type="project" value="TreeGrafter"/>
</dbReference>
<comment type="similarity">
    <text evidence="1">Belongs to the glycosyl hydrolase 13 family.</text>
</comment>
<dbReference type="OrthoDB" id="9805159at2"/>
<accession>A0A0R2B8T4</accession>
<dbReference type="NCBIfam" id="NF008183">
    <property type="entry name" value="PRK10933.1"/>
    <property type="match status" value="1"/>
</dbReference>
<dbReference type="Gene3D" id="3.90.400.10">
    <property type="entry name" value="Oligo-1,6-glucosidase, Domain 2"/>
    <property type="match status" value="1"/>
</dbReference>
<dbReference type="AlphaFoldDB" id="A0A0R2B8T4"/>